<protein>
    <recommendedName>
        <fullName evidence="3">SapC family protein</fullName>
    </recommendedName>
</protein>
<gene>
    <name evidence="1" type="ORF">TRM7615_04429</name>
</gene>
<dbReference type="InterPro" id="IPR010836">
    <property type="entry name" value="SapC"/>
</dbReference>
<keyword evidence="2" id="KW-1185">Reference proteome</keyword>
<evidence type="ECO:0000313" key="2">
    <source>
        <dbReference type="Proteomes" id="UP000244898"/>
    </source>
</evidence>
<evidence type="ECO:0000313" key="1">
    <source>
        <dbReference type="EMBL" id="SPJ30892.1"/>
    </source>
</evidence>
<proteinExistence type="predicted"/>
<name>A0A2R8CEM9_9RHOB</name>
<dbReference type="RefSeq" id="WP_108791805.1">
    <property type="nucleotide sequence ID" value="NZ_ONZG01000014.1"/>
</dbReference>
<dbReference type="Proteomes" id="UP000244898">
    <property type="component" value="Unassembled WGS sequence"/>
</dbReference>
<accession>A0A2R8CEM9</accession>
<dbReference type="AlphaFoldDB" id="A0A2R8CEM9"/>
<reference evidence="2" key="1">
    <citation type="submission" date="2018-03" db="EMBL/GenBank/DDBJ databases">
        <authorList>
            <person name="Rodrigo-Torres L."/>
            <person name="Arahal R. D."/>
            <person name="Lucena T."/>
        </authorList>
    </citation>
    <scope>NUCLEOTIDE SEQUENCE [LARGE SCALE GENOMIC DNA]</scope>
    <source>
        <strain evidence="2">CECT 7615</strain>
    </source>
</reference>
<dbReference type="Pfam" id="PF07277">
    <property type="entry name" value="SapC"/>
    <property type="match status" value="1"/>
</dbReference>
<dbReference type="OrthoDB" id="9806524at2"/>
<sequence>MSGSEDADKNSSQTNQHQRQLMIYERAVPVTFRRHAELSVDVAKHLSSAIDVNAVPVMSSEFTRVSRELPIVLAGEGPAMPVAVLGIKDNQNLMIDEKGEWRGTYVPAFLRQYPFVLAGHSGNEKLTLCIDEGFKGLNYEGRGERLFSQTGEQSEYLKGVVQFTEAYQRDFLRTRKFAQRLEELELLETAHANFNLNSGPFRLHGFQSIKREKLMSLKDRELLELTRSNALELVYAQLASLENFATLVSRVD</sequence>
<organism evidence="1 2">
    <name type="scientific">Falsiruegeria mediterranea M17</name>
    <dbReference type="NCBI Taxonomy" id="1200281"/>
    <lineage>
        <taxon>Bacteria</taxon>
        <taxon>Pseudomonadati</taxon>
        <taxon>Pseudomonadota</taxon>
        <taxon>Alphaproteobacteria</taxon>
        <taxon>Rhodobacterales</taxon>
        <taxon>Roseobacteraceae</taxon>
        <taxon>Falsiruegeria</taxon>
    </lineage>
</organism>
<dbReference type="EMBL" id="ONZG01000014">
    <property type="protein sequence ID" value="SPJ30892.1"/>
    <property type="molecule type" value="Genomic_DNA"/>
</dbReference>
<evidence type="ECO:0008006" key="3">
    <source>
        <dbReference type="Google" id="ProtNLM"/>
    </source>
</evidence>